<reference evidence="3" key="3">
    <citation type="journal article" date="2017" name="Nature">
        <title>Genome sequence of the progenitor of the wheat D genome Aegilops tauschii.</title>
        <authorList>
            <person name="Luo M.C."/>
            <person name="Gu Y.Q."/>
            <person name="Puiu D."/>
            <person name="Wang H."/>
            <person name="Twardziok S.O."/>
            <person name="Deal K.R."/>
            <person name="Huo N."/>
            <person name="Zhu T."/>
            <person name="Wang L."/>
            <person name="Wang Y."/>
            <person name="McGuire P.E."/>
            <person name="Liu S."/>
            <person name="Long H."/>
            <person name="Ramasamy R.K."/>
            <person name="Rodriguez J.C."/>
            <person name="Van S.L."/>
            <person name="Yuan L."/>
            <person name="Wang Z."/>
            <person name="Xia Z."/>
            <person name="Xiao L."/>
            <person name="Anderson O.D."/>
            <person name="Ouyang S."/>
            <person name="Liang Y."/>
            <person name="Zimin A.V."/>
            <person name="Pertea G."/>
            <person name="Qi P."/>
            <person name="Bennetzen J.L."/>
            <person name="Dai X."/>
            <person name="Dawson M.W."/>
            <person name="Muller H.G."/>
            <person name="Kugler K."/>
            <person name="Rivarola-Duarte L."/>
            <person name="Spannagl M."/>
            <person name="Mayer K.F.X."/>
            <person name="Lu F.H."/>
            <person name="Bevan M.W."/>
            <person name="Leroy P."/>
            <person name="Li P."/>
            <person name="You F.M."/>
            <person name="Sun Q."/>
            <person name="Liu Z."/>
            <person name="Lyons E."/>
            <person name="Wicker T."/>
            <person name="Salzberg S.L."/>
            <person name="Devos K.M."/>
            <person name="Dvorak J."/>
        </authorList>
    </citation>
    <scope>NUCLEOTIDE SEQUENCE [LARGE SCALE GENOMIC DNA]</scope>
    <source>
        <strain evidence="3">cv. AL8/78</strain>
    </source>
</reference>
<feature type="compositionally biased region" description="Basic and acidic residues" evidence="1">
    <location>
        <begin position="433"/>
        <end position="462"/>
    </location>
</feature>
<feature type="compositionally biased region" description="Basic and acidic residues" evidence="1">
    <location>
        <begin position="783"/>
        <end position="798"/>
    </location>
</feature>
<feature type="compositionally biased region" description="Basic and acidic residues" evidence="1">
    <location>
        <begin position="700"/>
        <end position="710"/>
    </location>
</feature>
<dbReference type="InterPro" id="IPR000313">
    <property type="entry name" value="PWWP_dom"/>
</dbReference>
<dbReference type="CDD" id="cd05162">
    <property type="entry name" value="PWWP"/>
    <property type="match status" value="1"/>
</dbReference>
<feature type="compositionally biased region" description="Basic and acidic residues" evidence="1">
    <location>
        <begin position="658"/>
        <end position="668"/>
    </location>
</feature>
<feature type="compositionally biased region" description="Basic residues" evidence="1">
    <location>
        <begin position="1524"/>
        <end position="1538"/>
    </location>
</feature>
<feature type="region of interest" description="Disordered" evidence="1">
    <location>
        <begin position="324"/>
        <end position="766"/>
    </location>
</feature>
<evidence type="ECO:0000313" key="4">
    <source>
        <dbReference type="Proteomes" id="UP000015105"/>
    </source>
</evidence>
<feature type="compositionally biased region" description="Basic and acidic residues" evidence="1">
    <location>
        <begin position="1398"/>
        <end position="1421"/>
    </location>
</feature>
<feature type="compositionally biased region" description="Basic and acidic residues" evidence="1">
    <location>
        <begin position="72"/>
        <end position="81"/>
    </location>
</feature>
<dbReference type="PROSITE" id="PS50812">
    <property type="entry name" value="PWWP"/>
    <property type="match status" value="1"/>
</dbReference>
<proteinExistence type="predicted"/>
<feature type="compositionally biased region" description="Basic and acidic residues" evidence="1">
    <location>
        <begin position="1427"/>
        <end position="1438"/>
    </location>
</feature>
<feature type="region of interest" description="Disordered" evidence="1">
    <location>
        <begin position="783"/>
        <end position="827"/>
    </location>
</feature>
<feature type="compositionally biased region" description="Polar residues" evidence="1">
    <location>
        <begin position="647"/>
        <end position="656"/>
    </location>
</feature>
<dbReference type="InterPro" id="IPR035979">
    <property type="entry name" value="RBD_domain_sf"/>
</dbReference>
<dbReference type="PANTHER" id="PTHR35491:SF7">
    <property type="entry name" value="OS11G0303500 PROTEIN"/>
    <property type="match status" value="1"/>
</dbReference>
<feature type="compositionally biased region" description="Basic residues" evidence="1">
    <location>
        <begin position="30"/>
        <end position="45"/>
    </location>
</feature>
<feature type="compositionally biased region" description="Basic and acidic residues" evidence="1">
    <location>
        <begin position="1539"/>
        <end position="1548"/>
    </location>
</feature>
<dbReference type="Pfam" id="PF00855">
    <property type="entry name" value="PWWP"/>
    <property type="match status" value="1"/>
</dbReference>
<feature type="compositionally biased region" description="Basic residues" evidence="1">
    <location>
        <begin position="540"/>
        <end position="554"/>
    </location>
</feature>
<feature type="compositionally biased region" description="Basic residues" evidence="1">
    <location>
        <begin position="421"/>
        <end position="430"/>
    </location>
</feature>
<feature type="compositionally biased region" description="Low complexity" evidence="1">
    <location>
        <begin position="1017"/>
        <end position="1027"/>
    </location>
</feature>
<dbReference type="EnsemblPlants" id="AET3Gv21258300.5">
    <property type="protein sequence ID" value="AET3Gv21258300.5"/>
    <property type="gene ID" value="AET3Gv21258300"/>
</dbReference>
<dbReference type="GO" id="GO:0003676">
    <property type="term" value="F:nucleic acid binding"/>
    <property type="evidence" value="ECO:0007669"/>
    <property type="project" value="InterPro"/>
</dbReference>
<feature type="domain" description="PWWP" evidence="2">
    <location>
        <begin position="125"/>
        <end position="186"/>
    </location>
</feature>
<dbReference type="Proteomes" id="UP000015105">
    <property type="component" value="Chromosome 3D"/>
</dbReference>
<feature type="compositionally biased region" description="Basic and acidic residues" evidence="1">
    <location>
        <begin position="555"/>
        <end position="577"/>
    </location>
</feature>
<feature type="compositionally biased region" description="Basic and acidic residues" evidence="1">
    <location>
        <begin position="914"/>
        <end position="943"/>
    </location>
</feature>
<feature type="region of interest" description="Disordered" evidence="1">
    <location>
        <begin position="1519"/>
        <end position="1562"/>
    </location>
</feature>
<protein>
    <recommendedName>
        <fullName evidence="2">PWWP domain-containing protein</fullName>
    </recommendedName>
</protein>
<feature type="compositionally biased region" description="Basic and acidic residues" evidence="1">
    <location>
        <begin position="387"/>
        <end position="403"/>
    </location>
</feature>
<keyword evidence="4" id="KW-1185">Reference proteome</keyword>
<dbReference type="Gramene" id="AET3Gv21258300.5">
    <property type="protein sequence ID" value="AET3Gv21258300.5"/>
    <property type="gene ID" value="AET3Gv21258300"/>
</dbReference>
<reference evidence="3" key="4">
    <citation type="submission" date="2019-03" db="UniProtKB">
        <authorList>
            <consortium name="EnsemblPlants"/>
        </authorList>
    </citation>
    <scope>IDENTIFICATION</scope>
</reference>
<evidence type="ECO:0000259" key="2">
    <source>
        <dbReference type="PROSITE" id="PS50812"/>
    </source>
</evidence>
<feature type="compositionally biased region" description="Basic and acidic residues" evidence="1">
    <location>
        <begin position="1038"/>
        <end position="1048"/>
    </location>
</feature>
<feature type="compositionally biased region" description="Basic and acidic residues" evidence="1">
    <location>
        <begin position="1479"/>
        <end position="1488"/>
    </location>
</feature>
<accession>A0A453GXD7</accession>
<feature type="region of interest" description="Disordered" evidence="1">
    <location>
        <begin position="1215"/>
        <end position="1503"/>
    </location>
</feature>
<name>A0A453GXD7_AEGTS</name>
<dbReference type="SUPFAM" id="SSF63748">
    <property type="entry name" value="Tudor/PWWP/MBT"/>
    <property type="match status" value="1"/>
</dbReference>
<feature type="compositionally biased region" description="Basic and acidic residues" evidence="1">
    <location>
        <begin position="983"/>
        <end position="993"/>
    </location>
</feature>
<feature type="compositionally biased region" description="Low complexity" evidence="1">
    <location>
        <begin position="46"/>
        <end position="66"/>
    </location>
</feature>
<dbReference type="PANTHER" id="PTHR35491">
    <property type="entry name" value="OS12G0638500-LIKE PROTEIN"/>
    <property type="match status" value="1"/>
</dbReference>
<dbReference type="SUPFAM" id="SSF54928">
    <property type="entry name" value="RNA-binding domain, RBD"/>
    <property type="match status" value="1"/>
</dbReference>
<reference evidence="3" key="5">
    <citation type="journal article" date="2021" name="G3 (Bethesda)">
        <title>Aegilops tauschii genome assembly Aet v5.0 features greater sequence contiguity and improved annotation.</title>
        <authorList>
            <person name="Wang L."/>
            <person name="Zhu T."/>
            <person name="Rodriguez J.C."/>
            <person name="Deal K.R."/>
            <person name="Dubcovsky J."/>
            <person name="McGuire P.E."/>
            <person name="Lux T."/>
            <person name="Spannagl M."/>
            <person name="Mayer K.F.X."/>
            <person name="Baldrich P."/>
            <person name="Meyers B.C."/>
            <person name="Huo N."/>
            <person name="Gu Y.Q."/>
            <person name="Zhou H."/>
            <person name="Devos K.M."/>
            <person name="Bennetzen J.L."/>
            <person name="Unver T."/>
            <person name="Budak H."/>
            <person name="Gulick P.J."/>
            <person name="Galiba G."/>
            <person name="Kalapos B."/>
            <person name="Nelson D.R."/>
            <person name="Li P."/>
            <person name="You F.M."/>
            <person name="Luo M.C."/>
            <person name="Dvorak J."/>
        </authorList>
    </citation>
    <scope>NUCLEOTIDE SEQUENCE [LARGE SCALE GENOMIC DNA]</scope>
    <source>
        <strain evidence="3">cv. AL8/78</strain>
    </source>
</reference>
<feature type="compositionally biased region" description="Basic and acidic residues" evidence="1">
    <location>
        <begin position="493"/>
        <end position="519"/>
    </location>
</feature>
<feature type="compositionally biased region" description="Basic and acidic residues" evidence="1">
    <location>
        <begin position="612"/>
        <end position="628"/>
    </location>
</feature>
<reference evidence="4" key="2">
    <citation type="journal article" date="2017" name="Nat. Plants">
        <title>The Aegilops tauschii genome reveals multiple impacts of transposons.</title>
        <authorList>
            <person name="Zhao G."/>
            <person name="Zou C."/>
            <person name="Li K."/>
            <person name="Wang K."/>
            <person name="Li T."/>
            <person name="Gao L."/>
            <person name="Zhang X."/>
            <person name="Wang H."/>
            <person name="Yang Z."/>
            <person name="Liu X."/>
            <person name="Jiang W."/>
            <person name="Mao L."/>
            <person name="Kong X."/>
            <person name="Jiao Y."/>
            <person name="Jia J."/>
        </authorList>
    </citation>
    <scope>NUCLEOTIDE SEQUENCE [LARGE SCALE GENOMIC DNA]</scope>
    <source>
        <strain evidence="4">cv. AL8/78</strain>
    </source>
</reference>
<feature type="compositionally biased region" description="Basic and acidic residues" evidence="1">
    <location>
        <begin position="338"/>
        <end position="375"/>
    </location>
</feature>
<sequence length="1662" mass="178378">TVPVPPLYRLCVPIHSPPIPHSSQPAAIHPRPRLRRDPRRQRSPRRGGAAMAAQAPEGEGPAPARPSRIRVMRPEVEEVLKSPRRGRAKLHKEGGGEQEDDAGARPRYDCPFQDEEKEGQQGFAPPDVVWCKVRSHPWWPAQVFDAADASELALRHARPGAPLVAYFWDRTFAWMDPSVLRPFRAHFPRLAAQSTVSSYVAAVDAALQEVTRRIEAGLSCSCSPPTVARKQQIQNTGIREGAYGAVVDEVYMRDSFRAKPFVDYISALGRSPLAGADRLDLATAMAQLRSFNRLRCPMELPEFVIYQGIEDVAAAVAPEAEAEAEADVAATQQTKRKRTEEKGGGDGDAPAKEKRSRHGGESSSRKRDAPAKEPEVAIDVEDSPPMPRDRIMDTSEDAADKGEAPANKDAAIVEDTPMPSTKHRKSKRGSKTSAEKKKKDTSKDTADKGESQPEAEPAKEDDVNGDSSMPSVEVTDDTLSKQRKSKRVSKSAAESKKKDTSKDTADKGESLPEAEPAKEDDVDEDSSMPSSGAADDTSSKGRKSRRATRSSAKTKKNDTSKDTDKTDSVTEPAKEVTENEDSSMPSAEATDDTVSKGRKSKKSKGSAKTKKRDADKNESVPEPAKDVAENEDSSMPSAEAIDGALSKETNSKSSTRPDPAKEGAENKDSSMPSGGATDGALSKETNSKISTRSAKKKKKESLPEPAKEKATGTGSSTPSRVAADDTPSKKRKSSKKSSASNRIIDTSMDAVDGMLSERKSGRRLRSSHKIVEALEVMKWPRKKDAGETTKVKDKDAALPKENNLGRRAGSARHKDKTTITKDGDGLRVSPLKKRLHLDVHSATENAPFAVSELGRKKKTLIELLAETATPNPSAGGKSKARAERPLPSSILKPEATPNTRGKRSLPASTETPEDPGRDKDTMNTREKRSVASSTEKPERDTRSTVKTRGKSSLPSSAEEPEDPDRDKNDTMKTRGKRSLPASAEKRQDPDRGTKGTAKTRGKRSLPESTEDPDRVTKGSSKTKGKGSLPESTEEPEGPDDRDMKDSMHTRKRKKLDTLGDLSSQPQPVSPKGSTKAREVKRKAAGQKSQASPVVKANGGISGDTSSKRSARRKAAEPKPQETPVVKANGEASQTRSRRAKNSEVTVPDKSPRSVKLDKGKKGAVAEDSPSCGEMLSQLCVGASDAEKMGKIAPASASFLTDFLKSARACTSDVEEAANTGCRASSPDADEEIPEKAAADKVSSPNADEEMPEEAAEKVSSPNADEVMPEKAADEVSSVPANEATPEKAAEKVSSPNADEVIPEEAAEKAIPEEAADEVSLAPADEETLLKVKEEVSSPLADEETLEKATTENVSSATADEETLETAAAEKVSSAPADEETPETAATEKVSNAPAGEETLEKVKEEVSSPHADEAIPEKAAEKVSSPHADEATPEKAADEVSSPPADVETPEKATEKVCCPPADEEIAEKPSDKVSSPHAEAEMSEKAAKSSPAPSEPPVVCDDMKDNYWSDILINVEEPLSSLAKKKDKGKMRSSKKQRRDDEMKQDEMLLAEAENGKANGAEEDVSLTGLVLHFSKPGAVPSRGDLIEIFSQYGPVSEARTETDEHSSSAQVVFRRRADAEAAFGGAGKIVALRPGLDSFRLTDFPCATAAFRVEDGPKQG</sequence>
<feature type="compositionally biased region" description="Polar residues" evidence="1">
    <location>
        <begin position="683"/>
        <end position="692"/>
    </location>
</feature>
<feature type="compositionally biased region" description="Polar residues" evidence="1">
    <location>
        <begin position="944"/>
        <end position="955"/>
    </location>
</feature>
<feature type="region of interest" description="Disordered" evidence="1">
    <location>
        <begin position="14"/>
        <end position="107"/>
    </location>
</feature>
<feature type="compositionally biased region" description="Basic and acidic residues" evidence="1">
    <location>
        <begin position="1149"/>
        <end position="1164"/>
    </location>
</feature>
<organism evidence="3 4">
    <name type="scientific">Aegilops tauschii subsp. strangulata</name>
    <name type="common">Goatgrass</name>
    <dbReference type="NCBI Taxonomy" id="200361"/>
    <lineage>
        <taxon>Eukaryota</taxon>
        <taxon>Viridiplantae</taxon>
        <taxon>Streptophyta</taxon>
        <taxon>Embryophyta</taxon>
        <taxon>Tracheophyta</taxon>
        <taxon>Spermatophyta</taxon>
        <taxon>Magnoliopsida</taxon>
        <taxon>Liliopsida</taxon>
        <taxon>Poales</taxon>
        <taxon>Poaceae</taxon>
        <taxon>BOP clade</taxon>
        <taxon>Pooideae</taxon>
        <taxon>Triticodae</taxon>
        <taxon>Triticeae</taxon>
        <taxon>Triticinae</taxon>
        <taxon>Aegilops</taxon>
    </lineage>
</organism>
<feature type="region of interest" description="Disordered" evidence="1">
    <location>
        <begin position="863"/>
        <end position="1170"/>
    </location>
</feature>
<feature type="compositionally biased region" description="Basic and acidic residues" evidence="1">
    <location>
        <begin position="816"/>
        <end position="825"/>
    </location>
</feature>
<feature type="compositionally biased region" description="Basic residues" evidence="1">
    <location>
        <begin position="596"/>
        <end position="611"/>
    </location>
</feature>
<evidence type="ECO:0000256" key="1">
    <source>
        <dbReference type="SAM" id="MobiDB-lite"/>
    </source>
</evidence>
<reference evidence="4" key="1">
    <citation type="journal article" date="2014" name="Science">
        <title>Ancient hybridizations among the ancestral genomes of bread wheat.</title>
        <authorList>
            <consortium name="International Wheat Genome Sequencing Consortium,"/>
            <person name="Marcussen T."/>
            <person name="Sandve S.R."/>
            <person name="Heier L."/>
            <person name="Spannagl M."/>
            <person name="Pfeifer M."/>
            <person name="Jakobsen K.S."/>
            <person name="Wulff B.B."/>
            <person name="Steuernagel B."/>
            <person name="Mayer K.F."/>
            <person name="Olsen O.A."/>
        </authorList>
    </citation>
    <scope>NUCLEOTIDE SEQUENCE [LARGE SCALE GENOMIC DNA]</scope>
    <source>
        <strain evidence="4">cv. AL8/78</strain>
    </source>
</reference>
<evidence type="ECO:0000313" key="3">
    <source>
        <dbReference type="EnsemblPlants" id="AET3Gv21258300.5"/>
    </source>
</evidence>
<dbReference type="Gene3D" id="2.30.30.140">
    <property type="match status" value="1"/>
</dbReference>